<reference evidence="3" key="1">
    <citation type="journal article" date="2019" name="Int. J. Syst. Evol. Microbiol.">
        <title>The Global Catalogue of Microorganisms (GCM) 10K type strain sequencing project: providing services to taxonomists for standard genome sequencing and annotation.</title>
        <authorList>
            <consortium name="The Broad Institute Genomics Platform"/>
            <consortium name="The Broad Institute Genome Sequencing Center for Infectious Disease"/>
            <person name="Wu L."/>
            <person name="Ma J."/>
        </authorList>
    </citation>
    <scope>NUCLEOTIDE SEQUENCE [LARGE SCALE GENOMIC DNA]</scope>
    <source>
        <strain evidence="3">CCM 8479</strain>
    </source>
</reference>
<dbReference type="GO" id="GO:0008168">
    <property type="term" value="F:methyltransferase activity"/>
    <property type="evidence" value="ECO:0007669"/>
    <property type="project" value="UniProtKB-KW"/>
</dbReference>
<dbReference type="Pfam" id="PF08241">
    <property type="entry name" value="Methyltransf_11"/>
    <property type="match status" value="1"/>
</dbReference>
<dbReference type="Proteomes" id="UP001596156">
    <property type="component" value="Unassembled WGS sequence"/>
</dbReference>
<evidence type="ECO:0000259" key="1">
    <source>
        <dbReference type="Pfam" id="PF08241"/>
    </source>
</evidence>
<accession>A0ABW0D573</accession>
<dbReference type="CDD" id="cd02440">
    <property type="entry name" value="AdoMet_MTases"/>
    <property type="match status" value="1"/>
</dbReference>
<feature type="domain" description="Methyltransferase type 11" evidence="1">
    <location>
        <begin position="161"/>
        <end position="247"/>
    </location>
</feature>
<comment type="caution">
    <text evidence="2">The sequence shown here is derived from an EMBL/GenBank/DDBJ whole genome shotgun (WGS) entry which is preliminary data.</text>
</comment>
<sequence length="409" mass="43350">MTSLDAVRPPRPARLDPPDEEFLARLRGPVTGAPLEPAGPGLLRDGDTLWPCLDGIPYLRLAREELRDEAVAAIRRGDTDHALAVLIADRKDASVPPVDPAALRTAVAAVESGAATAAMVMDHLSYGGLGTYFLHRWCLPTLLSGQALLEAHAPPGGTLFEVGCGAGHFLRTWEAGSGRAIGSDLVFSHLWLARHFTAPRAWLVCFDAAGPFPLADGTADVCLTHDSFHYFPDKPHAFRELRRIARHERVLLGHTHNAEAPNYAPGAPLTVPEYAALLRPRLAYDDAALTRAALTGAAAEAAAPDALRAASALAFVHGPAAAPSPPGWLTAPRAGRPLRVNPLLTPGGPVWPTAQFAREFVEGWPYLGALAHPGPGAAAAAEAGGSGTDPLIDRLARQRVLLDLPDRWL</sequence>
<keyword evidence="2" id="KW-0489">Methyltransferase</keyword>
<name>A0ABW0D573_STRFI</name>
<organism evidence="2 3">
    <name type="scientific">Streptomyces fimbriatus</name>
    <dbReference type="NCBI Taxonomy" id="68197"/>
    <lineage>
        <taxon>Bacteria</taxon>
        <taxon>Bacillati</taxon>
        <taxon>Actinomycetota</taxon>
        <taxon>Actinomycetes</taxon>
        <taxon>Kitasatosporales</taxon>
        <taxon>Streptomycetaceae</taxon>
        <taxon>Streptomyces</taxon>
    </lineage>
</organism>
<protein>
    <submittedName>
        <fullName evidence="2">Class I SAM-dependent methyltransferase</fullName>
        <ecNumber evidence="2">2.1.1.-</ecNumber>
    </submittedName>
</protein>
<dbReference type="InterPro" id="IPR029063">
    <property type="entry name" value="SAM-dependent_MTases_sf"/>
</dbReference>
<dbReference type="Gene3D" id="3.40.50.150">
    <property type="entry name" value="Vaccinia Virus protein VP39"/>
    <property type="match status" value="1"/>
</dbReference>
<dbReference type="EMBL" id="JBHSKL010000010">
    <property type="protein sequence ID" value="MFC5224591.1"/>
    <property type="molecule type" value="Genomic_DNA"/>
</dbReference>
<proteinExistence type="predicted"/>
<evidence type="ECO:0000313" key="3">
    <source>
        <dbReference type="Proteomes" id="UP001596156"/>
    </source>
</evidence>
<dbReference type="InterPro" id="IPR013216">
    <property type="entry name" value="Methyltransf_11"/>
</dbReference>
<dbReference type="EC" id="2.1.1.-" evidence="2"/>
<dbReference type="RefSeq" id="WP_351716441.1">
    <property type="nucleotide sequence ID" value="NZ_JBHSKL010000010.1"/>
</dbReference>
<keyword evidence="3" id="KW-1185">Reference proteome</keyword>
<dbReference type="SUPFAM" id="SSF53335">
    <property type="entry name" value="S-adenosyl-L-methionine-dependent methyltransferases"/>
    <property type="match status" value="1"/>
</dbReference>
<keyword evidence="2" id="KW-0808">Transferase</keyword>
<evidence type="ECO:0000313" key="2">
    <source>
        <dbReference type="EMBL" id="MFC5224591.1"/>
    </source>
</evidence>
<gene>
    <name evidence="2" type="ORF">ACFPN6_08265</name>
</gene>
<dbReference type="GO" id="GO:0032259">
    <property type="term" value="P:methylation"/>
    <property type="evidence" value="ECO:0007669"/>
    <property type="project" value="UniProtKB-KW"/>
</dbReference>